<dbReference type="SUPFAM" id="SSF55874">
    <property type="entry name" value="ATPase domain of HSP90 chaperone/DNA topoisomerase II/histidine kinase"/>
    <property type="match status" value="1"/>
</dbReference>
<accession>A0ABZ0W5S6</accession>
<dbReference type="Gene3D" id="3.30.565.10">
    <property type="entry name" value="Histidine kinase-like ATPase, C-terminal domain"/>
    <property type="match status" value="1"/>
</dbReference>
<reference evidence="6 7" key="1">
    <citation type="submission" date="2023-12" db="EMBL/GenBank/DDBJ databases">
        <title>Genome sequencing and assembly of bacterial species from a model synthetic community.</title>
        <authorList>
            <person name="Hogle S.L."/>
        </authorList>
    </citation>
    <scope>NUCLEOTIDE SEQUENCE [LARGE SCALE GENOMIC DNA]</scope>
    <source>
        <strain evidence="6 7">HAMBI_3031</strain>
    </source>
</reference>
<dbReference type="InterPro" id="IPR003661">
    <property type="entry name" value="HisK_dim/P_dom"/>
</dbReference>
<feature type="transmembrane region" description="Helical" evidence="4">
    <location>
        <begin position="774"/>
        <end position="793"/>
    </location>
</feature>
<keyword evidence="7" id="KW-1185">Reference proteome</keyword>
<dbReference type="InterPro" id="IPR004358">
    <property type="entry name" value="Sig_transdc_His_kin-like_C"/>
</dbReference>
<dbReference type="Gene3D" id="2.130.10.10">
    <property type="entry name" value="YVTN repeat-like/Quinoprotein amine dehydrogenase"/>
    <property type="match status" value="2"/>
</dbReference>
<dbReference type="Gene3D" id="1.10.287.130">
    <property type="match status" value="1"/>
</dbReference>
<dbReference type="InterPro" id="IPR013783">
    <property type="entry name" value="Ig-like_fold"/>
</dbReference>
<dbReference type="InterPro" id="IPR003594">
    <property type="entry name" value="HATPase_dom"/>
</dbReference>
<dbReference type="RefSeq" id="WP_114791358.1">
    <property type="nucleotide sequence ID" value="NZ_CP139960.1"/>
</dbReference>
<dbReference type="Pfam" id="PF07494">
    <property type="entry name" value="Reg_prop"/>
    <property type="match status" value="4"/>
</dbReference>
<name>A0ABZ0W5S6_9BACT</name>
<dbReference type="CDD" id="cd00082">
    <property type="entry name" value="HisKA"/>
    <property type="match status" value="1"/>
</dbReference>
<protein>
    <recommendedName>
        <fullName evidence="2">histidine kinase</fullName>
        <ecNumber evidence="2">2.7.13.3</ecNumber>
    </recommendedName>
</protein>
<dbReference type="Proteomes" id="UP001325680">
    <property type="component" value="Chromosome"/>
</dbReference>
<sequence length="1046" mass="117726">MKQGALILFILISAVCFGQPYYFRHYQVEDGLSNNTVGCVLQDHKGFLWFGTKDGLNRFDGYTFKVFQNEGDTLHGIGSNFIISLHEDKKHQLWVGTDRGLYRYNTDNEDFEIETAVPVNEIRGILSDDRNRLWLIIRNQLGWLDRKSGRFIPFDQLKNFGITSVSPGADGTIWVASSEGIIHRVNTTTLAVKSYNVFGQSATFATHRVQKVFDTGKGLVLVGTISHGLYILNTATGQFEKKQLPGPGGAQVFIRDFARYNDNEYWIASEAGLFVYNMESGAIIHLRKNYSDPYSLTDNALYSLCADLEGGMWIGTYFGGINYYPNQLTYFRKYFPQSADDATSGNAIHEIGKDPYGDLWIGTEDAGLIHLDPVTNEKTVFSPYSKKHPLAHSNIHGLLIDGNELWVGTFHGGLDVIDIREKRVVKHFSALKNGLSSDFVSDLLKTRSGKIIAATDRGICSFDPAAQRFSQITAFSKTFFKSIFEDSKGIIWAGSYNEGLHYLNPHNGHYGVYHFESGKAGSIISNRINWIYEDSRRQIWIGTEGGLSRLDGNTGRFTNYTTANGLPGNLVYAFLEDEKGDFWISTSKGLVNFTPLNGRVNAVYTKSNGLLSDQFNYNSAFNDGQGHLYFGSVKGLISFNPNSFEKNNYTAPLYLTGFQINNREVQVGAGSPLEKSIIATHQIVLKHDESSFSIDFAALSYTSPEATEYAYIMKGLDEQWTYLKANRKVFFTELAPGNYTFALRSAVSKERWSKDYEMLLITVLPPFWKSRPAYLLYAFILLTAIYFTVRSYHKYHLAKNNRRLEILEYEKQKEISQTKIDFFINVAHEIKTPLTLIKGPMEKVIEKADDPAVIKSNLRIMEKNTDRLIELTNQLLDFRKAEAGVAQIITEETDIVALLNDHYLRFLPAAEQAGLDFELMHPKVFSAFVDIEAMNKIVSNLYSNAIKYAAGKVLVELLPVLPGETTFCIVFKNDGHLIAAEMADKVFETFFRLNESRKQAGSGLGLTLSRSLTQLHGGSLTLEPAEDRMNVFKLTLPVNVDITIEL</sequence>
<evidence type="ECO:0000256" key="3">
    <source>
        <dbReference type="ARBA" id="ARBA00022553"/>
    </source>
</evidence>
<dbReference type="SMART" id="SM00388">
    <property type="entry name" value="HisKA"/>
    <property type="match status" value="1"/>
</dbReference>
<dbReference type="InterPro" id="IPR036890">
    <property type="entry name" value="HATPase_C_sf"/>
</dbReference>
<evidence type="ECO:0000256" key="2">
    <source>
        <dbReference type="ARBA" id="ARBA00012438"/>
    </source>
</evidence>
<dbReference type="Pfam" id="PF02518">
    <property type="entry name" value="HATPase_c"/>
    <property type="match status" value="1"/>
</dbReference>
<dbReference type="SUPFAM" id="SSF63829">
    <property type="entry name" value="Calcium-dependent phosphotriesterase"/>
    <property type="match status" value="2"/>
</dbReference>
<dbReference type="SUPFAM" id="SSF50998">
    <property type="entry name" value="Quinoprotein alcohol dehydrogenase-like"/>
    <property type="match status" value="1"/>
</dbReference>
<evidence type="ECO:0000256" key="1">
    <source>
        <dbReference type="ARBA" id="ARBA00000085"/>
    </source>
</evidence>
<comment type="catalytic activity">
    <reaction evidence="1">
        <text>ATP + protein L-histidine = ADP + protein N-phospho-L-histidine.</text>
        <dbReference type="EC" id="2.7.13.3"/>
    </reaction>
</comment>
<evidence type="ECO:0000313" key="6">
    <source>
        <dbReference type="EMBL" id="WQD38618.1"/>
    </source>
</evidence>
<proteinExistence type="predicted"/>
<keyword evidence="4" id="KW-0472">Membrane</keyword>
<keyword evidence="3" id="KW-0597">Phosphoprotein</keyword>
<dbReference type="EC" id="2.7.13.3" evidence="2"/>
<dbReference type="InterPro" id="IPR015943">
    <property type="entry name" value="WD40/YVTN_repeat-like_dom_sf"/>
</dbReference>
<dbReference type="Pfam" id="PF07495">
    <property type="entry name" value="Y_Y_Y"/>
    <property type="match status" value="1"/>
</dbReference>
<dbReference type="CDD" id="cd00075">
    <property type="entry name" value="HATPase"/>
    <property type="match status" value="1"/>
</dbReference>
<dbReference type="PANTHER" id="PTHR43547">
    <property type="entry name" value="TWO-COMPONENT HISTIDINE KINASE"/>
    <property type="match status" value="1"/>
</dbReference>
<dbReference type="InterPro" id="IPR036097">
    <property type="entry name" value="HisK_dim/P_sf"/>
</dbReference>
<dbReference type="InterPro" id="IPR011047">
    <property type="entry name" value="Quinoprotein_ADH-like_sf"/>
</dbReference>
<keyword evidence="4" id="KW-0812">Transmembrane</keyword>
<organism evidence="6 7">
    <name type="scientific">Niabella yanshanensis</name>
    <dbReference type="NCBI Taxonomy" id="577386"/>
    <lineage>
        <taxon>Bacteria</taxon>
        <taxon>Pseudomonadati</taxon>
        <taxon>Bacteroidota</taxon>
        <taxon>Chitinophagia</taxon>
        <taxon>Chitinophagales</taxon>
        <taxon>Chitinophagaceae</taxon>
        <taxon>Niabella</taxon>
    </lineage>
</organism>
<evidence type="ECO:0000259" key="5">
    <source>
        <dbReference type="PROSITE" id="PS50109"/>
    </source>
</evidence>
<dbReference type="Gene3D" id="2.60.40.10">
    <property type="entry name" value="Immunoglobulins"/>
    <property type="match status" value="1"/>
</dbReference>
<dbReference type="SMART" id="SM00387">
    <property type="entry name" value="HATPase_c"/>
    <property type="match status" value="1"/>
</dbReference>
<dbReference type="InterPro" id="IPR011110">
    <property type="entry name" value="Reg_prop"/>
</dbReference>
<dbReference type="PROSITE" id="PS50109">
    <property type="entry name" value="HIS_KIN"/>
    <property type="match status" value="1"/>
</dbReference>
<feature type="domain" description="Histidine kinase" evidence="5">
    <location>
        <begin position="825"/>
        <end position="1040"/>
    </location>
</feature>
<dbReference type="PANTHER" id="PTHR43547:SF2">
    <property type="entry name" value="HYBRID SIGNAL TRANSDUCTION HISTIDINE KINASE C"/>
    <property type="match status" value="1"/>
</dbReference>
<dbReference type="EMBL" id="CP139960">
    <property type="protein sequence ID" value="WQD38618.1"/>
    <property type="molecule type" value="Genomic_DNA"/>
</dbReference>
<gene>
    <name evidence="6" type="ORF">U0035_00465</name>
</gene>
<dbReference type="PRINTS" id="PR00344">
    <property type="entry name" value="BCTRLSENSOR"/>
</dbReference>
<dbReference type="SUPFAM" id="SSF47384">
    <property type="entry name" value="Homodimeric domain of signal transducing histidine kinase"/>
    <property type="match status" value="1"/>
</dbReference>
<dbReference type="Pfam" id="PF00512">
    <property type="entry name" value="HisKA"/>
    <property type="match status" value="1"/>
</dbReference>
<keyword evidence="4" id="KW-1133">Transmembrane helix</keyword>
<evidence type="ECO:0000256" key="4">
    <source>
        <dbReference type="SAM" id="Phobius"/>
    </source>
</evidence>
<evidence type="ECO:0000313" key="7">
    <source>
        <dbReference type="Proteomes" id="UP001325680"/>
    </source>
</evidence>
<dbReference type="InterPro" id="IPR005467">
    <property type="entry name" value="His_kinase_dom"/>
</dbReference>
<dbReference type="InterPro" id="IPR011123">
    <property type="entry name" value="Y_Y_Y"/>
</dbReference>